<dbReference type="AlphaFoldDB" id="A0A0W7X571"/>
<keyword evidence="2" id="KW-1185">Reference proteome</keyword>
<protein>
    <submittedName>
        <fullName evidence="1">Uncharacterized protein</fullName>
    </submittedName>
</protein>
<dbReference type="Proteomes" id="UP000054804">
    <property type="component" value="Unassembled WGS sequence"/>
</dbReference>
<dbReference type="OrthoDB" id="4186120at2"/>
<comment type="caution">
    <text evidence="1">The sequence shown here is derived from an EMBL/GenBank/DDBJ whole genome shotgun (WGS) entry which is preliminary data.</text>
</comment>
<reference evidence="1 2" key="1">
    <citation type="submission" date="2015-12" db="EMBL/GenBank/DDBJ databases">
        <title>Draft genome sequence of Streptomyces silvensis ATCC 53525, a producer of novel hormone antagonists.</title>
        <authorList>
            <person name="Johnston C.W."/>
            <person name="Li Y."/>
            <person name="Magarvey N.A."/>
        </authorList>
    </citation>
    <scope>NUCLEOTIDE SEQUENCE [LARGE SCALE GENOMIC DNA]</scope>
    <source>
        <strain evidence="1 2">ATCC 53525</strain>
    </source>
</reference>
<dbReference type="RefSeq" id="WP_058847840.1">
    <property type="nucleotide sequence ID" value="NZ_LOCL01000032.1"/>
</dbReference>
<proteinExistence type="predicted"/>
<organism evidence="1 2">
    <name type="scientific">Streptomyces silvensis</name>
    <dbReference type="NCBI Taxonomy" id="1765722"/>
    <lineage>
        <taxon>Bacteria</taxon>
        <taxon>Bacillati</taxon>
        <taxon>Actinomycetota</taxon>
        <taxon>Actinomycetes</taxon>
        <taxon>Kitasatosporales</taxon>
        <taxon>Streptomycetaceae</taxon>
        <taxon>Streptomyces</taxon>
    </lineage>
</organism>
<gene>
    <name evidence="1" type="ORF">AT728_20785</name>
</gene>
<evidence type="ECO:0000313" key="2">
    <source>
        <dbReference type="Proteomes" id="UP000054804"/>
    </source>
</evidence>
<dbReference type="EMBL" id="LOCL01000032">
    <property type="protein sequence ID" value="KUF18062.1"/>
    <property type="molecule type" value="Genomic_DNA"/>
</dbReference>
<evidence type="ECO:0000313" key="1">
    <source>
        <dbReference type="EMBL" id="KUF18062.1"/>
    </source>
</evidence>
<accession>A0A0W7X571</accession>
<name>A0A0W7X571_9ACTN</name>
<sequence length="173" mass="19239">MLLSSTLLASGSGTRTMTVSALVGAAATLLAVLSLRHHKQVWAWMKRVRRTDEDTKDLDDAAAYLRELFEKQCEYAQKPCGAAEFAPLRRLLNLLSATAEETEMISHELHVVVERLERYLNTELHTAAGTAKASAASRTLQLEKAMKQEHARIELKTAISAAQQKIRTLRRAV</sequence>